<organism evidence="4">
    <name type="scientific">marine metagenome</name>
    <dbReference type="NCBI Taxonomy" id="408172"/>
    <lineage>
        <taxon>unclassified sequences</taxon>
        <taxon>metagenomes</taxon>
        <taxon>ecological metagenomes</taxon>
    </lineage>
</organism>
<accession>A0A381R585</accession>
<evidence type="ECO:0000313" key="4">
    <source>
        <dbReference type="EMBL" id="SUZ86872.1"/>
    </source>
</evidence>
<reference evidence="4" key="1">
    <citation type="submission" date="2018-05" db="EMBL/GenBank/DDBJ databases">
        <authorList>
            <person name="Lanie J.A."/>
            <person name="Ng W.-L."/>
            <person name="Kazmierczak K.M."/>
            <person name="Andrzejewski T.M."/>
            <person name="Davidsen T.M."/>
            <person name="Wayne K.J."/>
            <person name="Tettelin H."/>
            <person name="Glass J.I."/>
            <person name="Rusch D."/>
            <person name="Podicherti R."/>
            <person name="Tsui H.-C.T."/>
            <person name="Winkler M.E."/>
        </authorList>
    </citation>
    <scope>NUCLEOTIDE SEQUENCE</scope>
</reference>
<dbReference type="Pfam" id="PF03937">
    <property type="entry name" value="Sdh5"/>
    <property type="match status" value="1"/>
</dbReference>
<name>A0A381R585_9ZZZZ</name>
<dbReference type="Gene3D" id="1.10.150.250">
    <property type="entry name" value="Flavinator of succinate dehydrogenase"/>
    <property type="match status" value="1"/>
</dbReference>
<dbReference type="InterPro" id="IPR036714">
    <property type="entry name" value="SDH_sf"/>
</dbReference>
<evidence type="ECO:0000256" key="2">
    <source>
        <dbReference type="ARBA" id="ARBA00022490"/>
    </source>
</evidence>
<dbReference type="EMBL" id="UINC01001704">
    <property type="protein sequence ID" value="SUZ86872.1"/>
    <property type="molecule type" value="Genomic_DNA"/>
</dbReference>
<sequence>MSRIKWRCRRGTKELDFLLLSYFNQKYSAADQEDKAAFLRLLELQDPSIIDYFAQPKTIKDQKIQKVISDILGDVESYQIK</sequence>
<dbReference type="PANTHER" id="PTHR39585">
    <property type="entry name" value="FAD ASSEMBLY FACTOR SDHE"/>
    <property type="match status" value="1"/>
</dbReference>
<protein>
    <recommendedName>
        <fullName evidence="5">FAD assembly factor SdhE</fullName>
    </recommendedName>
</protein>
<evidence type="ECO:0008006" key="5">
    <source>
        <dbReference type="Google" id="ProtNLM"/>
    </source>
</evidence>
<keyword evidence="3" id="KW-0143">Chaperone</keyword>
<dbReference type="InterPro" id="IPR005631">
    <property type="entry name" value="SDH"/>
</dbReference>
<dbReference type="GO" id="GO:0006105">
    <property type="term" value="P:succinate metabolic process"/>
    <property type="evidence" value="ECO:0007669"/>
    <property type="project" value="TreeGrafter"/>
</dbReference>
<dbReference type="InterPro" id="IPR050531">
    <property type="entry name" value="SdhE_FAD_assembly_factor"/>
</dbReference>
<gene>
    <name evidence="4" type="ORF">METZ01_LOCUS39726</name>
</gene>
<comment type="subcellular location">
    <subcellularLocation>
        <location evidence="1">Cytoplasm</location>
    </subcellularLocation>
</comment>
<dbReference type="SUPFAM" id="SSF109910">
    <property type="entry name" value="YgfY-like"/>
    <property type="match status" value="1"/>
</dbReference>
<dbReference type="PANTHER" id="PTHR39585:SF1">
    <property type="entry name" value="FAD ASSEMBLY FACTOR SDHE"/>
    <property type="match status" value="1"/>
</dbReference>
<evidence type="ECO:0000256" key="1">
    <source>
        <dbReference type="ARBA" id="ARBA00004496"/>
    </source>
</evidence>
<keyword evidence="2" id="KW-0963">Cytoplasm</keyword>
<dbReference type="GO" id="GO:0005737">
    <property type="term" value="C:cytoplasm"/>
    <property type="evidence" value="ECO:0007669"/>
    <property type="project" value="UniProtKB-SubCell"/>
</dbReference>
<dbReference type="AlphaFoldDB" id="A0A381R585"/>
<evidence type="ECO:0000256" key="3">
    <source>
        <dbReference type="ARBA" id="ARBA00023186"/>
    </source>
</evidence>
<proteinExistence type="predicted"/>